<dbReference type="Proteomes" id="UP000631114">
    <property type="component" value="Unassembled WGS sequence"/>
</dbReference>
<dbReference type="Gene3D" id="3.40.50.300">
    <property type="entry name" value="P-loop containing nucleotide triphosphate hydrolases"/>
    <property type="match status" value="1"/>
</dbReference>
<evidence type="ECO:0000256" key="1">
    <source>
        <dbReference type="ARBA" id="ARBA00022528"/>
    </source>
</evidence>
<dbReference type="SUPFAM" id="SSF52540">
    <property type="entry name" value="P-loop containing nucleoside triphosphate hydrolases"/>
    <property type="match status" value="1"/>
</dbReference>
<dbReference type="PRINTS" id="PR00300">
    <property type="entry name" value="CLPPROTEASEA"/>
</dbReference>
<dbReference type="AlphaFoldDB" id="A0A835IVE7"/>
<dbReference type="InterPro" id="IPR027417">
    <property type="entry name" value="P-loop_NTPase"/>
</dbReference>
<keyword evidence="4" id="KW-0067">ATP-binding</keyword>
<dbReference type="GO" id="GO:0016887">
    <property type="term" value="F:ATP hydrolysis activity"/>
    <property type="evidence" value="ECO:0007669"/>
    <property type="project" value="InterPro"/>
</dbReference>
<dbReference type="Pfam" id="PF07724">
    <property type="entry name" value="AAA_2"/>
    <property type="match status" value="1"/>
</dbReference>
<accession>A0A835IVE7</accession>
<feature type="domain" description="ATPase AAA-type core" evidence="5">
    <location>
        <begin position="43"/>
        <end position="94"/>
    </location>
</feature>
<name>A0A835IVE7_9MAGN</name>
<dbReference type="GO" id="GO:0005524">
    <property type="term" value="F:ATP binding"/>
    <property type="evidence" value="ECO:0007669"/>
    <property type="project" value="UniProtKB-KW"/>
</dbReference>
<evidence type="ECO:0000256" key="3">
    <source>
        <dbReference type="ARBA" id="ARBA00022741"/>
    </source>
</evidence>
<dbReference type="GO" id="GO:0005737">
    <property type="term" value="C:cytoplasm"/>
    <property type="evidence" value="ECO:0007669"/>
    <property type="project" value="TreeGrafter"/>
</dbReference>
<keyword evidence="1" id="KW-0934">Plastid</keyword>
<keyword evidence="1" id="KW-0150">Chloroplast</keyword>
<dbReference type="InterPro" id="IPR003959">
    <property type="entry name" value="ATPase_AAA_core"/>
</dbReference>
<evidence type="ECO:0000259" key="5">
    <source>
        <dbReference type="Pfam" id="PF07724"/>
    </source>
</evidence>
<sequence length="183" mass="20868">MSLKNSSRWKTHSTKESLVGMKFAKAISRAIRPSPSDWFTTWAPGYVGYTKGGQLTEAVHRRPYNVVLFGEIEKAHPDVFNMMLEILEDVSLNTLRPLKFIGHGWRGDRIVVHVQVWQWIIVPMSLDANVKTVELKLASSSIIKDMLKCGDFGHYLKIWLLVMTSIAYKQNANWASRGGYNML</sequence>
<evidence type="ECO:0000313" key="7">
    <source>
        <dbReference type="Proteomes" id="UP000631114"/>
    </source>
</evidence>
<dbReference type="PANTHER" id="PTHR11638">
    <property type="entry name" value="ATP-DEPENDENT CLP PROTEASE"/>
    <property type="match status" value="1"/>
</dbReference>
<dbReference type="OrthoDB" id="47330at2759"/>
<protein>
    <recommendedName>
        <fullName evidence="5">ATPase AAA-type core domain-containing protein</fullName>
    </recommendedName>
</protein>
<dbReference type="GO" id="GO:0034605">
    <property type="term" value="P:cellular response to heat"/>
    <property type="evidence" value="ECO:0007669"/>
    <property type="project" value="TreeGrafter"/>
</dbReference>
<comment type="caution">
    <text evidence="6">The sequence shown here is derived from an EMBL/GenBank/DDBJ whole genome shotgun (WGS) entry which is preliminary data.</text>
</comment>
<dbReference type="InterPro" id="IPR050130">
    <property type="entry name" value="ClpA_ClpB"/>
</dbReference>
<keyword evidence="3" id="KW-0547">Nucleotide-binding</keyword>
<evidence type="ECO:0000313" key="6">
    <source>
        <dbReference type="EMBL" id="KAF9623928.1"/>
    </source>
</evidence>
<proteinExistence type="predicted"/>
<dbReference type="PANTHER" id="PTHR11638:SF155">
    <property type="entry name" value="CHAPERONE PROTEIN CLPC1, CHLOROPLASTIC-LIKE"/>
    <property type="match status" value="1"/>
</dbReference>
<dbReference type="InterPro" id="IPR001270">
    <property type="entry name" value="ClpA/B"/>
</dbReference>
<keyword evidence="7" id="KW-1185">Reference proteome</keyword>
<organism evidence="6 7">
    <name type="scientific">Coptis chinensis</name>
    <dbReference type="NCBI Taxonomy" id="261450"/>
    <lineage>
        <taxon>Eukaryota</taxon>
        <taxon>Viridiplantae</taxon>
        <taxon>Streptophyta</taxon>
        <taxon>Embryophyta</taxon>
        <taxon>Tracheophyta</taxon>
        <taxon>Spermatophyta</taxon>
        <taxon>Magnoliopsida</taxon>
        <taxon>Ranunculales</taxon>
        <taxon>Ranunculaceae</taxon>
        <taxon>Coptidoideae</taxon>
        <taxon>Coptis</taxon>
    </lineage>
</organism>
<reference evidence="6 7" key="1">
    <citation type="submission" date="2020-10" db="EMBL/GenBank/DDBJ databases">
        <title>The Coptis chinensis genome and diversification of protoberbering-type alkaloids.</title>
        <authorList>
            <person name="Wang B."/>
            <person name="Shu S."/>
            <person name="Song C."/>
            <person name="Liu Y."/>
        </authorList>
    </citation>
    <scope>NUCLEOTIDE SEQUENCE [LARGE SCALE GENOMIC DNA]</scope>
    <source>
        <strain evidence="6">HL-2020</strain>
        <tissue evidence="6">Leaf</tissue>
    </source>
</reference>
<evidence type="ECO:0000256" key="4">
    <source>
        <dbReference type="ARBA" id="ARBA00022840"/>
    </source>
</evidence>
<keyword evidence="2" id="KW-0677">Repeat</keyword>
<dbReference type="EMBL" id="JADFTS010000001">
    <property type="protein sequence ID" value="KAF9623928.1"/>
    <property type="molecule type" value="Genomic_DNA"/>
</dbReference>
<gene>
    <name evidence="6" type="ORF">IFM89_006655</name>
</gene>
<evidence type="ECO:0000256" key="2">
    <source>
        <dbReference type="ARBA" id="ARBA00022737"/>
    </source>
</evidence>